<reference evidence="14 15" key="1">
    <citation type="submission" date="2016-10" db="EMBL/GenBank/DDBJ databases">
        <authorList>
            <person name="Varghese N."/>
            <person name="Submissions S."/>
        </authorList>
    </citation>
    <scope>NUCLEOTIDE SEQUENCE [LARGE SCALE GENOMIC DNA]</scope>
    <source>
        <strain evidence="12 15">WG2</strain>
        <strain evidence="13 14">WG5</strain>
    </source>
</reference>
<name>A0A1I0B0W3_9FIRM</name>
<evidence type="ECO:0000256" key="7">
    <source>
        <dbReference type="ARBA" id="ARBA00022779"/>
    </source>
</evidence>
<evidence type="ECO:0000313" key="13">
    <source>
        <dbReference type="EMBL" id="SET00350.1"/>
    </source>
</evidence>
<dbReference type="Pfam" id="PF01052">
    <property type="entry name" value="FliMN_C"/>
    <property type="match status" value="1"/>
</dbReference>
<evidence type="ECO:0000256" key="4">
    <source>
        <dbReference type="ARBA" id="ARBA00021898"/>
    </source>
</evidence>
<keyword evidence="13" id="KW-0969">Cilium</keyword>
<organism evidence="13 14">
    <name type="scientific">Halanaerobium congolense</name>
    <dbReference type="NCBI Taxonomy" id="54121"/>
    <lineage>
        <taxon>Bacteria</taxon>
        <taxon>Bacillati</taxon>
        <taxon>Bacillota</taxon>
        <taxon>Clostridia</taxon>
        <taxon>Halanaerobiales</taxon>
        <taxon>Halanaerobiaceae</taxon>
        <taxon>Halanaerobium</taxon>
    </lineage>
</organism>
<protein>
    <recommendedName>
        <fullName evidence="4 10">Flagellar motor switch protein FliM</fullName>
    </recommendedName>
</protein>
<evidence type="ECO:0000313" key="12">
    <source>
        <dbReference type="EMBL" id="SDF58702.1"/>
    </source>
</evidence>
<dbReference type="GO" id="GO:0050918">
    <property type="term" value="P:positive chemotaxis"/>
    <property type="evidence" value="ECO:0007669"/>
    <property type="project" value="TreeGrafter"/>
</dbReference>
<evidence type="ECO:0000259" key="11">
    <source>
        <dbReference type="Pfam" id="PF01052"/>
    </source>
</evidence>
<dbReference type="PRINTS" id="PR00955">
    <property type="entry name" value="FLGMOTORFLIM"/>
</dbReference>
<evidence type="ECO:0000313" key="15">
    <source>
        <dbReference type="Proteomes" id="UP000199519"/>
    </source>
</evidence>
<dbReference type="EMBL" id="FOHG01000016">
    <property type="protein sequence ID" value="SET00350.1"/>
    <property type="molecule type" value="Genomic_DNA"/>
</dbReference>
<dbReference type="PIRSF" id="PIRSF002888">
    <property type="entry name" value="FliM"/>
    <property type="match status" value="1"/>
</dbReference>
<dbReference type="PANTHER" id="PTHR30034">
    <property type="entry name" value="FLAGELLAR MOTOR SWITCH PROTEIN FLIM"/>
    <property type="match status" value="1"/>
</dbReference>
<dbReference type="CDD" id="cd17908">
    <property type="entry name" value="FliM"/>
    <property type="match status" value="1"/>
</dbReference>
<accession>A0A1I0B0W3</accession>
<keyword evidence="13" id="KW-0282">Flagellum</keyword>
<evidence type="ECO:0000256" key="3">
    <source>
        <dbReference type="ARBA" id="ARBA00011049"/>
    </source>
</evidence>
<dbReference type="AlphaFoldDB" id="A0A1I0B0W3"/>
<dbReference type="Gene3D" id="2.30.330.10">
    <property type="entry name" value="SpoA-like"/>
    <property type="match status" value="1"/>
</dbReference>
<dbReference type="InterPro" id="IPR028976">
    <property type="entry name" value="CheC-like_sf"/>
</dbReference>
<dbReference type="GO" id="GO:0071978">
    <property type="term" value="P:bacterial-type flagellum-dependent swarming motility"/>
    <property type="evidence" value="ECO:0007669"/>
    <property type="project" value="TreeGrafter"/>
</dbReference>
<keyword evidence="9" id="KW-0975">Bacterial flagellum</keyword>
<dbReference type="InterPro" id="IPR001689">
    <property type="entry name" value="Flag_FliM"/>
</dbReference>
<sequence length="335" mass="38116">MADVLNQNEIDSLLSAISSGSIDVEEAKEQSNEKEIKEYDFKRPDKLSKEQMRTLEMIHDNLSRIFTTTLSTKLRSMVNFEVVSIEQLAYSEFINSLPEPTIISINKLEPLSGQFIFEINPEIGFGIIDRLFGGFGKPISDVRSFTDIERVVLRRVMNWLLVDFKEAWSNIEELEPELLELESNPNFIQVVPDSDMTIIITLAARIGDTEGLINICLPYIVLEPIVKNLNAQYWFSSTREKQTAEHIAQLKERLNDAMVEVDAVLGSTQLTVEDFLYLHPGDVIRLDKKVEENAELKIGNNHKYQAVVGSKNRHKAIQIVGVAENLFEESEVNDE</sequence>
<evidence type="ECO:0000256" key="10">
    <source>
        <dbReference type="NCBIfam" id="TIGR01397"/>
    </source>
</evidence>
<keyword evidence="7" id="KW-0283">Flagellar rotation</keyword>
<dbReference type="GO" id="GO:0005886">
    <property type="term" value="C:plasma membrane"/>
    <property type="evidence" value="ECO:0007669"/>
    <property type="project" value="UniProtKB-SubCell"/>
</dbReference>
<dbReference type="InterPro" id="IPR001543">
    <property type="entry name" value="FliN-like_C"/>
</dbReference>
<dbReference type="GO" id="GO:0003774">
    <property type="term" value="F:cytoskeletal motor activity"/>
    <property type="evidence" value="ECO:0007669"/>
    <property type="project" value="InterPro"/>
</dbReference>
<dbReference type="SUPFAM" id="SSF101801">
    <property type="entry name" value="Surface presentation of antigens (SPOA)"/>
    <property type="match status" value="1"/>
</dbReference>
<dbReference type="Proteomes" id="UP000199519">
    <property type="component" value="Unassembled WGS sequence"/>
</dbReference>
<proteinExistence type="inferred from homology"/>
<comment type="subcellular location">
    <subcellularLocation>
        <location evidence="1">Bacterial flagellum basal body</location>
    </subcellularLocation>
    <subcellularLocation>
        <location evidence="2">Cell membrane</location>
        <topology evidence="2">Peripheral membrane protein</topology>
    </subcellularLocation>
</comment>
<keyword evidence="15" id="KW-1185">Reference proteome</keyword>
<evidence type="ECO:0000256" key="1">
    <source>
        <dbReference type="ARBA" id="ARBA00004117"/>
    </source>
</evidence>
<comment type="similarity">
    <text evidence="3">Belongs to the FliM family.</text>
</comment>
<dbReference type="RefSeq" id="WP_089720259.1">
    <property type="nucleotide sequence ID" value="NZ_FNBJ01000016.1"/>
</dbReference>
<dbReference type="EMBL" id="FNBJ01000016">
    <property type="protein sequence ID" value="SDF58702.1"/>
    <property type="molecule type" value="Genomic_DNA"/>
</dbReference>
<keyword evidence="8" id="KW-0472">Membrane</keyword>
<dbReference type="Proteomes" id="UP000198612">
    <property type="component" value="Unassembled WGS sequence"/>
</dbReference>
<gene>
    <name evidence="12" type="ORF">SAMN04488598_11615</name>
    <name evidence="13" type="ORF">SAMN04515652_11636</name>
</gene>
<feature type="domain" description="Flagellar motor switch protein FliN-like C-terminal" evidence="11">
    <location>
        <begin position="252"/>
        <end position="322"/>
    </location>
</feature>
<evidence type="ECO:0000256" key="9">
    <source>
        <dbReference type="ARBA" id="ARBA00023143"/>
    </source>
</evidence>
<evidence type="ECO:0000256" key="6">
    <source>
        <dbReference type="ARBA" id="ARBA00022500"/>
    </source>
</evidence>
<dbReference type="Gene3D" id="3.40.1550.10">
    <property type="entry name" value="CheC-like"/>
    <property type="match status" value="1"/>
</dbReference>
<evidence type="ECO:0000256" key="5">
    <source>
        <dbReference type="ARBA" id="ARBA00022475"/>
    </source>
</evidence>
<evidence type="ECO:0000256" key="8">
    <source>
        <dbReference type="ARBA" id="ARBA00023136"/>
    </source>
</evidence>
<keyword evidence="5" id="KW-1003">Cell membrane</keyword>
<dbReference type="PANTHER" id="PTHR30034:SF6">
    <property type="entry name" value="YOP PROTEINS TRANSLOCATION PROTEIN Q"/>
    <property type="match status" value="1"/>
</dbReference>
<dbReference type="GO" id="GO:0009425">
    <property type="term" value="C:bacterial-type flagellum basal body"/>
    <property type="evidence" value="ECO:0007669"/>
    <property type="project" value="UniProtKB-SubCell"/>
</dbReference>
<dbReference type="InterPro" id="IPR036429">
    <property type="entry name" value="SpoA-like_sf"/>
</dbReference>
<evidence type="ECO:0000313" key="14">
    <source>
        <dbReference type="Proteomes" id="UP000198612"/>
    </source>
</evidence>
<dbReference type="SUPFAM" id="SSF103039">
    <property type="entry name" value="CheC-like"/>
    <property type="match status" value="1"/>
</dbReference>
<keyword evidence="6" id="KW-0145">Chemotaxis</keyword>
<keyword evidence="13" id="KW-0966">Cell projection</keyword>
<dbReference type="Pfam" id="PF02154">
    <property type="entry name" value="FliM"/>
    <property type="match status" value="1"/>
</dbReference>
<evidence type="ECO:0000256" key="2">
    <source>
        <dbReference type="ARBA" id="ARBA00004202"/>
    </source>
</evidence>
<dbReference type="NCBIfam" id="TIGR01397">
    <property type="entry name" value="fliM_switch"/>
    <property type="match status" value="1"/>
</dbReference>